<keyword evidence="2" id="KW-1185">Reference proteome</keyword>
<gene>
    <name evidence="1" type="ORF">BV25DRAFT_1768125</name>
</gene>
<name>A0ACB8TBR3_9AGAM</name>
<sequence length="249" mass="28006">MQSPSCTNVRIRSTHDVHRIFYAVYLGILPMITRRLDAKEREALVSGCCYAWEDRGPHAITGLGIERFTEGKHWSASRVREEFLFYYEKWEPPKSRNGEASSSSTECPRDWDPLVKQTYSVYLQDNSPHKRKWHLTAYFTQATVDQLGTVDDIPELAGLQVPEGLFRSSRTVKSRRNTTAASTAPEPAPVPPALSHPPGVSHPQPVAGRVYAQFPPPHPVRPTTPPHQSRNIFSRRSRSADRPEPAGNG</sequence>
<dbReference type="Proteomes" id="UP000814140">
    <property type="component" value="Unassembled WGS sequence"/>
</dbReference>
<accession>A0ACB8TBR3</accession>
<protein>
    <submittedName>
        <fullName evidence="1">Uncharacterized protein</fullName>
    </submittedName>
</protein>
<evidence type="ECO:0000313" key="2">
    <source>
        <dbReference type="Proteomes" id="UP000814140"/>
    </source>
</evidence>
<comment type="caution">
    <text evidence="1">The sequence shown here is derived from an EMBL/GenBank/DDBJ whole genome shotgun (WGS) entry which is preliminary data.</text>
</comment>
<reference evidence="1" key="2">
    <citation type="journal article" date="2022" name="New Phytol.">
        <title>Evolutionary transition to the ectomycorrhizal habit in the genomes of a hyperdiverse lineage of mushroom-forming fungi.</title>
        <authorList>
            <person name="Looney B."/>
            <person name="Miyauchi S."/>
            <person name="Morin E."/>
            <person name="Drula E."/>
            <person name="Courty P.E."/>
            <person name="Kohler A."/>
            <person name="Kuo A."/>
            <person name="LaButti K."/>
            <person name="Pangilinan J."/>
            <person name="Lipzen A."/>
            <person name="Riley R."/>
            <person name="Andreopoulos W."/>
            <person name="He G."/>
            <person name="Johnson J."/>
            <person name="Nolan M."/>
            <person name="Tritt A."/>
            <person name="Barry K.W."/>
            <person name="Grigoriev I.V."/>
            <person name="Nagy L.G."/>
            <person name="Hibbett D."/>
            <person name="Henrissat B."/>
            <person name="Matheny P.B."/>
            <person name="Labbe J."/>
            <person name="Martin F.M."/>
        </authorList>
    </citation>
    <scope>NUCLEOTIDE SEQUENCE</scope>
    <source>
        <strain evidence="1">HHB10654</strain>
    </source>
</reference>
<feature type="non-terminal residue" evidence="1">
    <location>
        <position position="249"/>
    </location>
</feature>
<proteinExistence type="predicted"/>
<dbReference type="EMBL" id="MU277193">
    <property type="protein sequence ID" value="KAI0066018.1"/>
    <property type="molecule type" value="Genomic_DNA"/>
</dbReference>
<evidence type="ECO:0000313" key="1">
    <source>
        <dbReference type="EMBL" id="KAI0066018.1"/>
    </source>
</evidence>
<organism evidence="1 2">
    <name type="scientific">Artomyces pyxidatus</name>
    <dbReference type="NCBI Taxonomy" id="48021"/>
    <lineage>
        <taxon>Eukaryota</taxon>
        <taxon>Fungi</taxon>
        <taxon>Dikarya</taxon>
        <taxon>Basidiomycota</taxon>
        <taxon>Agaricomycotina</taxon>
        <taxon>Agaricomycetes</taxon>
        <taxon>Russulales</taxon>
        <taxon>Auriscalpiaceae</taxon>
        <taxon>Artomyces</taxon>
    </lineage>
</organism>
<reference evidence="1" key="1">
    <citation type="submission" date="2021-03" db="EMBL/GenBank/DDBJ databases">
        <authorList>
            <consortium name="DOE Joint Genome Institute"/>
            <person name="Ahrendt S."/>
            <person name="Looney B.P."/>
            <person name="Miyauchi S."/>
            <person name="Morin E."/>
            <person name="Drula E."/>
            <person name="Courty P.E."/>
            <person name="Chicoki N."/>
            <person name="Fauchery L."/>
            <person name="Kohler A."/>
            <person name="Kuo A."/>
            <person name="Labutti K."/>
            <person name="Pangilinan J."/>
            <person name="Lipzen A."/>
            <person name="Riley R."/>
            <person name="Andreopoulos W."/>
            <person name="He G."/>
            <person name="Johnson J."/>
            <person name="Barry K.W."/>
            <person name="Grigoriev I.V."/>
            <person name="Nagy L."/>
            <person name="Hibbett D."/>
            <person name="Henrissat B."/>
            <person name="Matheny P.B."/>
            <person name="Labbe J."/>
            <person name="Martin F."/>
        </authorList>
    </citation>
    <scope>NUCLEOTIDE SEQUENCE</scope>
    <source>
        <strain evidence="1">HHB10654</strain>
    </source>
</reference>